<dbReference type="Proteomes" id="UP000233837">
    <property type="component" value="Unassembled WGS sequence"/>
</dbReference>
<keyword evidence="2" id="KW-1185">Reference proteome</keyword>
<dbReference type="InterPro" id="IPR053213">
    <property type="entry name" value="RLP29"/>
</dbReference>
<evidence type="ECO:0000313" key="1">
    <source>
        <dbReference type="EMBL" id="PKU62015.1"/>
    </source>
</evidence>
<dbReference type="Gene3D" id="3.80.10.10">
    <property type="entry name" value="Ribonuclease Inhibitor"/>
    <property type="match status" value="2"/>
</dbReference>
<dbReference type="PANTHER" id="PTHR48009">
    <property type="entry name" value="LEUCINE-RICH REPEAT (LRR) FAMILY PROTEIN"/>
    <property type="match status" value="1"/>
</dbReference>
<dbReference type="OrthoDB" id="676979at2759"/>
<dbReference type="Pfam" id="PF00560">
    <property type="entry name" value="LRR_1"/>
    <property type="match status" value="4"/>
</dbReference>
<gene>
    <name evidence="1" type="ORF">MA16_Dca012124</name>
</gene>
<protein>
    <submittedName>
        <fullName evidence="1">Putative LRR receptor-like serine/threonine-protein kinase</fullName>
    </submittedName>
</protein>
<dbReference type="AlphaFoldDB" id="A0A2I0VF31"/>
<dbReference type="SUPFAM" id="SSF52058">
    <property type="entry name" value="L domain-like"/>
    <property type="match status" value="1"/>
</dbReference>
<name>A0A2I0VF31_9ASPA</name>
<dbReference type="STRING" id="906689.A0A2I0VF31"/>
<keyword evidence="1" id="KW-0808">Transferase</keyword>
<accession>A0A2I0VF31</accession>
<dbReference type="GO" id="GO:0016301">
    <property type="term" value="F:kinase activity"/>
    <property type="evidence" value="ECO:0007669"/>
    <property type="project" value="UniProtKB-KW"/>
</dbReference>
<dbReference type="EMBL" id="KZ503706">
    <property type="protein sequence ID" value="PKU62015.1"/>
    <property type="molecule type" value="Genomic_DNA"/>
</dbReference>
<dbReference type="InterPro" id="IPR001611">
    <property type="entry name" value="Leu-rich_rpt"/>
</dbReference>
<dbReference type="PROSITE" id="PS51450">
    <property type="entry name" value="LRR"/>
    <property type="match status" value="1"/>
</dbReference>
<keyword evidence="1" id="KW-0418">Kinase</keyword>
<keyword evidence="1" id="KW-0675">Receptor</keyword>
<sequence length="404" mass="43625">MTNHSPCNFLPYHLSPNYSISKKREENQSCKTKAYHVINMPPTPSHELTRYSCVLTTTMRKLSSCPPLLLLLHLLLLSTEAESNTFPGDIAALKSVVAALDPASIPPGSCLASWDFNLDPCLSAFGPYFTCGLRCDATSSDATGLNFSRVTDISLDSVGYSGPLSLSIWSLPFLQSLDISNNRLYGPIPSSPPPLLRRISLSRNSLSGPIPSFPNSPSLEELYLDGNRLSGPFISPSFPSLRRLDLQSNNLSGSLPDLRLLSNLNFLDASDNSFFGPFPSASLPSSLFELSMRNNHLTGNLPGQALASLPTLQVLDLSHNALSGPVPAAAFNHTTLEQLSLAGNAFEWVEEPAEGGTGSIMVALDLERRWLASPTIACFVARSICSSALAWSRSRRLFVGTLTP</sequence>
<dbReference type="Pfam" id="PF13855">
    <property type="entry name" value="LRR_8"/>
    <property type="match status" value="1"/>
</dbReference>
<dbReference type="InterPro" id="IPR032675">
    <property type="entry name" value="LRR_dom_sf"/>
</dbReference>
<proteinExistence type="predicted"/>
<evidence type="ECO:0000313" key="2">
    <source>
        <dbReference type="Proteomes" id="UP000233837"/>
    </source>
</evidence>
<organism evidence="1 2">
    <name type="scientific">Dendrobium catenatum</name>
    <dbReference type="NCBI Taxonomy" id="906689"/>
    <lineage>
        <taxon>Eukaryota</taxon>
        <taxon>Viridiplantae</taxon>
        <taxon>Streptophyta</taxon>
        <taxon>Embryophyta</taxon>
        <taxon>Tracheophyta</taxon>
        <taxon>Spermatophyta</taxon>
        <taxon>Magnoliopsida</taxon>
        <taxon>Liliopsida</taxon>
        <taxon>Asparagales</taxon>
        <taxon>Orchidaceae</taxon>
        <taxon>Epidendroideae</taxon>
        <taxon>Malaxideae</taxon>
        <taxon>Dendrobiinae</taxon>
        <taxon>Dendrobium</taxon>
    </lineage>
</organism>
<dbReference type="PRINTS" id="PR00019">
    <property type="entry name" value="LEURICHRPT"/>
</dbReference>
<dbReference type="PANTHER" id="PTHR48009:SF7">
    <property type="entry name" value="LEUCINE-RICH REPEAT (LRR) FAMILY PROTEIN"/>
    <property type="match status" value="1"/>
</dbReference>
<reference evidence="1 2" key="2">
    <citation type="journal article" date="2017" name="Nature">
        <title>The Apostasia genome and the evolution of orchids.</title>
        <authorList>
            <person name="Zhang G.Q."/>
            <person name="Liu K.W."/>
            <person name="Li Z."/>
            <person name="Lohaus R."/>
            <person name="Hsiao Y.Y."/>
            <person name="Niu S.C."/>
            <person name="Wang J.Y."/>
            <person name="Lin Y.C."/>
            <person name="Xu Q."/>
            <person name="Chen L.J."/>
            <person name="Yoshida K."/>
            <person name="Fujiwara S."/>
            <person name="Wang Z.W."/>
            <person name="Zhang Y.Q."/>
            <person name="Mitsuda N."/>
            <person name="Wang M."/>
            <person name="Liu G.H."/>
            <person name="Pecoraro L."/>
            <person name="Huang H.X."/>
            <person name="Xiao X.J."/>
            <person name="Lin M."/>
            <person name="Wu X.Y."/>
            <person name="Wu W.L."/>
            <person name="Chen Y.Y."/>
            <person name="Chang S.B."/>
            <person name="Sakamoto S."/>
            <person name="Ohme-Takagi M."/>
            <person name="Yagi M."/>
            <person name="Zeng S.J."/>
            <person name="Shen C.Y."/>
            <person name="Yeh C.M."/>
            <person name="Luo Y.B."/>
            <person name="Tsai W.C."/>
            <person name="Van de Peer Y."/>
            <person name="Liu Z.J."/>
        </authorList>
    </citation>
    <scope>NUCLEOTIDE SEQUENCE [LARGE SCALE GENOMIC DNA]</scope>
    <source>
        <tissue evidence="1">The whole plant</tissue>
    </source>
</reference>
<reference evidence="1 2" key="1">
    <citation type="journal article" date="2016" name="Sci. Rep.">
        <title>The Dendrobium catenatum Lindl. genome sequence provides insights into polysaccharide synthase, floral development and adaptive evolution.</title>
        <authorList>
            <person name="Zhang G.Q."/>
            <person name="Xu Q."/>
            <person name="Bian C."/>
            <person name="Tsai W.C."/>
            <person name="Yeh C.M."/>
            <person name="Liu K.W."/>
            <person name="Yoshida K."/>
            <person name="Zhang L.S."/>
            <person name="Chang S.B."/>
            <person name="Chen F."/>
            <person name="Shi Y."/>
            <person name="Su Y.Y."/>
            <person name="Zhang Y.Q."/>
            <person name="Chen L.J."/>
            <person name="Yin Y."/>
            <person name="Lin M."/>
            <person name="Huang H."/>
            <person name="Deng H."/>
            <person name="Wang Z.W."/>
            <person name="Zhu S.L."/>
            <person name="Zhao X."/>
            <person name="Deng C."/>
            <person name="Niu S.C."/>
            <person name="Huang J."/>
            <person name="Wang M."/>
            <person name="Liu G.H."/>
            <person name="Yang H.J."/>
            <person name="Xiao X.J."/>
            <person name="Hsiao Y.Y."/>
            <person name="Wu W.L."/>
            <person name="Chen Y.Y."/>
            <person name="Mitsuda N."/>
            <person name="Ohme-Takagi M."/>
            <person name="Luo Y.B."/>
            <person name="Van de Peer Y."/>
            <person name="Liu Z.J."/>
        </authorList>
    </citation>
    <scope>NUCLEOTIDE SEQUENCE [LARGE SCALE GENOMIC DNA]</scope>
    <source>
        <tissue evidence="1">The whole plant</tissue>
    </source>
</reference>